<name>A0A0D2MDE6_HYPSF</name>
<evidence type="ECO:0000313" key="1">
    <source>
        <dbReference type="EMBL" id="KJA21553.1"/>
    </source>
</evidence>
<organism evidence="1 2">
    <name type="scientific">Hypholoma sublateritium (strain FD-334 SS-4)</name>
    <dbReference type="NCBI Taxonomy" id="945553"/>
    <lineage>
        <taxon>Eukaryota</taxon>
        <taxon>Fungi</taxon>
        <taxon>Dikarya</taxon>
        <taxon>Basidiomycota</taxon>
        <taxon>Agaricomycotina</taxon>
        <taxon>Agaricomycetes</taxon>
        <taxon>Agaricomycetidae</taxon>
        <taxon>Agaricales</taxon>
        <taxon>Agaricineae</taxon>
        <taxon>Strophariaceae</taxon>
        <taxon>Hypholoma</taxon>
    </lineage>
</organism>
<keyword evidence="2" id="KW-1185">Reference proteome</keyword>
<gene>
    <name evidence="1" type="ORF">HYPSUDRAFT_41934</name>
</gene>
<proteinExistence type="predicted"/>
<dbReference type="EMBL" id="KN817557">
    <property type="protein sequence ID" value="KJA21553.1"/>
    <property type="molecule type" value="Genomic_DNA"/>
</dbReference>
<accession>A0A0D2MDE6</accession>
<dbReference type="OrthoDB" id="3351042at2759"/>
<dbReference type="STRING" id="945553.A0A0D2MDE6"/>
<sequence>MPEPSALGPIDPGSIHDPSIAEEEKAAPWIMRKLIGSMTGRIVMSSYETLRATGTNVICLSPWGDSSPLFLPCIRFRDLVVHTVIAATVRSIASMHIIYH</sequence>
<dbReference type="AlphaFoldDB" id="A0A0D2MDE6"/>
<dbReference type="Proteomes" id="UP000054270">
    <property type="component" value="Unassembled WGS sequence"/>
</dbReference>
<evidence type="ECO:0000313" key="2">
    <source>
        <dbReference type="Proteomes" id="UP000054270"/>
    </source>
</evidence>
<reference evidence="2" key="1">
    <citation type="submission" date="2014-04" db="EMBL/GenBank/DDBJ databases">
        <title>Evolutionary Origins and Diversification of the Mycorrhizal Mutualists.</title>
        <authorList>
            <consortium name="DOE Joint Genome Institute"/>
            <consortium name="Mycorrhizal Genomics Consortium"/>
            <person name="Kohler A."/>
            <person name="Kuo A."/>
            <person name="Nagy L.G."/>
            <person name="Floudas D."/>
            <person name="Copeland A."/>
            <person name="Barry K.W."/>
            <person name="Cichocki N."/>
            <person name="Veneault-Fourrey C."/>
            <person name="LaButti K."/>
            <person name="Lindquist E.A."/>
            <person name="Lipzen A."/>
            <person name="Lundell T."/>
            <person name="Morin E."/>
            <person name="Murat C."/>
            <person name="Riley R."/>
            <person name="Ohm R."/>
            <person name="Sun H."/>
            <person name="Tunlid A."/>
            <person name="Henrissat B."/>
            <person name="Grigoriev I.V."/>
            <person name="Hibbett D.S."/>
            <person name="Martin F."/>
        </authorList>
    </citation>
    <scope>NUCLEOTIDE SEQUENCE [LARGE SCALE GENOMIC DNA]</scope>
    <source>
        <strain evidence="2">FD-334 SS-4</strain>
    </source>
</reference>
<protein>
    <submittedName>
        <fullName evidence="1">Uncharacterized protein</fullName>
    </submittedName>
</protein>